<dbReference type="InterPro" id="IPR000119">
    <property type="entry name" value="Hist_DNA-bd"/>
</dbReference>
<keyword evidence="3" id="KW-1185">Reference proteome</keyword>
<organism evidence="2 3">
    <name type="scientific">Chlorella ohadii</name>
    <dbReference type="NCBI Taxonomy" id="2649997"/>
    <lineage>
        <taxon>Eukaryota</taxon>
        <taxon>Viridiplantae</taxon>
        <taxon>Chlorophyta</taxon>
        <taxon>core chlorophytes</taxon>
        <taxon>Trebouxiophyceae</taxon>
        <taxon>Chlorellales</taxon>
        <taxon>Chlorellaceae</taxon>
        <taxon>Chlorella clade</taxon>
        <taxon>Chlorella</taxon>
    </lineage>
</organism>
<dbReference type="GO" id="GO:0003677">
    <property type="term" value="F:DNA binding"/>
    <property type="evidence" value="ECO:0007669"/>
    <property type="project" value="UniProtKB-KW"/>
</dbReference>
<accession>A0AAD5DT48</accession>
<dbReference type="GO" id="GO:0030527">
    <property type="term" value="F:structural constituent of chromatin"/>
    <property type="evidence" value="ECO:0007669"/>
    <property type="project" value="InterPro"/>
</dbReference>
<protein>
    <submittedName>
        <fullName evidence="2">Uncharacterized protein</fullName>
    </submittedName>
</protein>
<keyword evidence="1" id="KW-0238">DNA-binding</keyword>
<proteinExistence type="predicted"/>
<dbReference type="EMBL" id="JADXDR010000056">
    <property type="protein sequence ID" value="KAI7842003.1"/>
    <property type="molecule type" value="Genomic_DNA"/>
</dbReference>
<dbReference type="InterPro" id="IPR010992">
    <property type="entry name" value="IHF-like_DNA-bd_dom_sf"/>
</dbReference>
<dbReference type="PANTHER" id="PTHR33175">
    <property type="entry name" value="DNA-BINDING PROTEIN HU"/>
    <property type="match status" value="1"/>
</dbReference>
<name>A0AAD5DT48_9CHLO</name>
<dbReference type="Proteomes" id="UP001205105">
    <property type="component" value="Unassembled WGS sequence"/>
</dbReference>
<comment type="caution">
    <text evidence="2">The sequence shown here is derived from an EMBL/GenBank/DDBJ whole genome shotgun (WGS) entry which is preliminary data.</text>
</comment>
<evidence type="ECO:0000313" key="3">
    <source>
        <dbReference type="Proteomes" id="UP001205105"/>
    </source>
</evidence>
<dbReference type="PANTHER" id="PTHR33175:SF3">
    <property type="entry name" value="DNA-BINDING PROTEIN HU-BETA"/>
    <property type="match status" value="1"/>
</dbReference>
<dbReference type="SUPFAM" id="SSF47729">
    <property type="entry name" value="IHF-like DNA-binding proteins"/>
    <property type="match status" value="1"/>
</dbReference>
<evidence type="ECO:0000313" key="2">
    <source>
        <dbReference type="EMBL" id="KAI7842003.1"/>
    </source>
</evidence>
<evidence type="ECO:0000256" key="1">
    <source>
        <dbReference type="ARBA" id="ARBA00023125"/>
    </source>
</evidence>
<dbReference type="Gene3D" id="4.10.520.10">
    <property type="entry name" value="IHF-like DNA-binding proteins"/>
    <property type="match status" value="1"/>
</dbReference>
<gene>
    <name evidence="2" type="ORF">COHA_004206</name>
</gene>
<dbReference type="Pfam" id="PF00216">
    <property type="entry name" value="Bac_DNA_binding"/>
    <property type="match status" value="1"/>
</dbReference>
<dbReference type="AlphaFoldDB" id="A0AAD5DT48"/>
<reference evidence="2" key="1">
    <citation type="submission" date="2020-11" db="EMBL/GenBank/DDBJ databases">
        <title>Chlorella ohadii genome sequencing and assembly.</title>
        <authorList>
            <person name="Murik O."/>
            <person name="Treves H."/>
            <person name="Kedem I."/>
            <person name="Shotland Y."/>
            <person name="Kaplan A."/>
        </authorList>
    </citation>
    <scope>NUCLEOTIDE SEQUENCE</scope>
    <source>
        <strain evidence="2">1</strain>
    </source>
</reference>
<sequence>MQQLSFVGARFATGTAVVQARPAQRRCLASAARATADKGLSKGDLIKEVSAKTGLDDKKAATAVNAVIETIETAVASGKKVTITGFGTLARFSIDCRH</sequence>